<keyword evidence="3" id="KW-0067">ATP-binding</keyword>
<evidence type="ECO:0000259" key="6">
    <source>
        <dbReference type="PROSITE" id="PS50011"/>
    </source>
</evidence>
<feature type="coiled-coil region" evidence="4">
    <location>
        <begin position="546"/>
        <end position="599"/>
    </location>
</feature>
<dbReference type="Proteomes" id="UP000095280">
    <property type="component" value="Unplaced"/>
</dbReference>
<dbReference type="WBParaSite" id="maker-uti_cns_0003614-snap-gene-0.6-mRNA-1">
    <property type="protein sequence ID" value="maker-uti_cns_0003614-snap-gene-0.6-mRNA-1"/>
    <property type="gene ID" value="maker-uti_cns_0003614-snap-gene-0.6"/>
</dbReference>
<protein>
    <submittedName>
        <fullName evidence="8">Protein kinase domain-containing protein</fullName>
    </submittedName>
</protein>
<dbReference type="GO" id="GO:0005737">
    <property type="term" value="C:cytoplasm"/>
    <property type="evidence" value="ECO:0007669"/>
    <property type="project" value="TreeGrafter"/>
</dbReference>
<evidence type="ECO:0000256" key="3">
    <source>
        <dbReference type="ARBA" id="ARBA00022840"/>
    </source>
</evidence>
<keyword evidence="7" id="KW-1185">Reference proteome</keyword>
<dbReference type="GO" id="GO:0004674">
    <property type="term" value="F:protein serine/threonine kinase activity"/>
    <property type="evidence" value="ECO:0007669"/>
    <property type="project" value="TreeGrafter"/>
</dbReference>
<dbReference type="AlphaFoldDB" id="A0A1I8GZP8"/>
<sequence>MSGQFGSWEQLDCLGCGGQARVFKVRTDQGDVLAAKYLDLPPGEETAASAVTEAKLLVGLCHRNIVQFAATRFDPAVGQRLILFTEFIEGQTLRCIINGQPLEQAKIRTYSLQLAEALNYIHTRRPPVIHRDVNCNNVMIRPDDTLKLIDFGLSTCLQPLEDASSACGSTVNSTASSRHQLGTVGFLAPEILYRKEKLGVAQYSAQSDIWAFGCTVYQMATGQAPYYSSQPAVYIYRVVKQGAPQLPKAAYSEELRQFYHGCVCKDRRRRFTAGDLLQHNFLLYRPEELRELRQLVQDYQRQCAEQTQLHAREKQQAAERKRKRIASANAEATRERHRLQIRLAMAQKVAKKAAEKRRREAAQRARERARRSRMQSGTDEDVDLLATAAAEADEAATVEQLTRDLAAAMDTFRRDLLAVELRLSEQLLQLDTEEIAERAAQQLELDTKMLMLKSAEATAKFDKELERHRREVESQRAAQLRSHALERRCWQRQLEAERATRARQYRESLIMATTRRSGGSNAESDGEAAAETARLADEFADSPAELERVRLGMERLEERLARESDELSSRAARTEEHLRQELQERLDRLSLLAADKRRQLESERTRRLTEARETARRRRLEAEMAEVYANGAGVTSNGTLINSSEH</sequence>
<feature type="region of interest" description="Disordered" evidence="5">
    <location>
        <begin position="307"/>
        <end position="334"/>
    </location>
</feature>
<evidence type="ECO:0000313" key="7">
    <source>
        <dbReference type="Proteomes" id="UP000095280"/>
    </source>
</evidence>
<evidence type="ECO:0000256" key="2">
    <source>
        <dbReference type="ARBA" id="ARBA00022741"/>
    </source>
</evidence>
<dbReference type="Pfam" id="PF00069">
    <property type="entry name" value="Pkinase"/>
    <property type="match status" value="1"/>
</dbReference>
<feature type="compositionally biased region" description="Basic and acidic residues" evidence="5">
    <location>
        <begin position="357"/>
        <end position="366"/>
    </location>
</feature>
<reference evidence="8" key="1">
    <citation type="submission" date="2016-11" db="UniProtKB">
        <authorList>
            <consortium name="WormBaseParasite"/>
        </authorList>
    </citation>
    <scope>IDENTIFICATION</scope>
</reference>
<organism evidence="7 8">
    <name type="scientific">Macrostomum lignano</name>
    <dbReference type="NCBI Taxonomy" id="282301"/>
    <lineage>
        <taxon>Eukaryota</taxon>
        <taxon>Metazoa</taxon>
        <taxon>Spiralia</taxon>
        <taxon>Lophotrochozoa</taxon>
        <taxon>Platyhelminthes</taxon>
        <taxon>Rhabditophora</taxon>
        <taxon>Macrostomorpha</taxon>
        <taxon>Macrostomida</taxon>
        <taxon>Macrostomidae</taxon>
        <taxon>Macrostomum</taxon>
    </lineage>
</organism>
<proteinExistence type="inferred from homology"/>
<dbReference type="InterPro" id="IPR050629">
    <property type="entry name" value="STE20/SPS1-PAK"/>
</dbReference>
<comment type="similarity">
    <text evidence="1">Belongs to the protein kinase superfamily. STE Ser/Thr protein kinase family. STE20 subfamily.</text>
</comment>
<dbReference type="PANTHER" id="PTHR48012">
    <property type="entry name" value="STERILE20-LIKE KINASE, ISOFORM B-RELATED"/>
    <property type="match status" value="1"/>
</dbReference>
<keyword evidence="4" id="KW-0175">Coiled coil</keyword>
<accession>A0A1I8GZP8</accession>
<dbReference type="InterPro" id="IPR011009">
    <property type="entry name" value="Kinase-like_dom_sf"/>
</dbReference>
<feature type="region of interest" description="Disordered" evidence="5">
    <location>
        <begin position="352"/>
        <end position="379"/>
    </location>
</feature>
<feature type="domain" description="Protein kinase" evidence="6">
    <location>
        <begin position="8"/>
        <end position="282"/>
    </location>
</feature>
<feature type="compositionally biased region" description="Basic and acidic residues" evidence="5">
    <location>
        <begin position="310"/>
        <end position="319"/>
    </location>
</feature>
<dbReference type="InterPro" id="IPR000719">
    <property type="entry name" value="Prot_kinase_dom"/>
</dbReference>
<dbReference type="GO" id="GO:0005524">
    <property type="term" value="F:ATP binding"/>
    <property type="evidence" value="ECO:0007669"/>
    <property type="project" value="UniProtKB-KW"/>
</dbReference>
<dbReference type="Gene3D" id="1.10.510.10">
    <property type="entry name" value="Transferase(Phosphotransferase) domain 1"/>
    <property type="match status" value="1"/>
</dbReference>
<name>A0A1I8GZP8_9PLAT</name>
<keyword evidence="2" id="KW-0547">Nucleotide-binding</keyword>
<evidence type="ECO:0000256" key="1">
    <source>
        <dbReference type="ARBA" id="ARBA00008874"/>
    </source>
</evidence>
<dbReference type="PROSITE" id="PS50011">
    <property type="entry name" value="PROTEIN_KINASE_DOM"/>
    <property type="match status" value="1"/>
</dbReference>
<dbReference type="SUPFAM" id="SSF56112">
    <property type="entry name" value="Protein kinase-like (PK-like)"/>
    <property type="match status" value="1"/>
</dbReference>
<evidence type="ECO:0000313" key="8">
    <source>
        <dbReference type="WBParaSite" id="maker-uti_cns_0003614-snap-gene-0.6-mRNA-1"/>
    </source>
</evidence>
<evidence type="ECO:0000256" key="5">
    <source>
        <dbReference type="SAM" id="MobiDB-lite"/>
    </source>
</evidence>
<evidence type="ECO:0000256" key="4">
    <source>
        <dbReference type="SAM" id="Coils"/>
    </source>
</evidence>